<dbReference type="EMBL" id="AP027079">
    <property type="protein sequence ID" value="BDU70146.1"/>
    <property type="molecule type" value="Genomic_DNA"/>
</dbReference>
<dbReference type="SUPFAM" id="SSF53448">
    <property type="entry name" value="Nucleotide-diphospho-sugar transferases"/>
    <property type="match status" value="1"/>
</dbReference>
<dbReference type="Proteomes" id="UP001242010">
    <property type="component" value="Chromosome"/>
</dbReference>
<dbReference type="RefSeq" id="WP_286353864.1">
    <property type="nucleotide sequence ID" value="NZ_AP027079.1"/>
</dbReference>
<keyword evidence="4" id="KW-1185">Reference proteome</keyword>
<sequence>MTSGEAGLLLLSGGRSRRMGAAKHALAHPEGGTWGGHLARVFESVFPGAPIRVLGAPLSDRPDLPVFDDPRQGPAAALRTWALTEAASPRRWWVVACDQVRWTPERLAAWARRAEAADPEATRWVLAQHGGHLQPLGGWLPDRFRPRLAAAPHRSLMALTEALPHLLLPCDGPEWIDVDTPEERQEFEAENQSDRQSGR</sequence>
<proteinExistence type="predicted"/>
<gene>
    <name evidence="3" type="ORF">GETHOR_22470</name>
</gene>
<organism evidence="3 4">
    <name type="scientific">Geothrix oryzae</name>
    <dbReference type="NCBI Taxonomy" id="2927975"/>
    <lineage>
        <taxon>Bacteria</taxon>
        <taxon>Pseudomonadati</taxon>
        <taxon>Acidobacteriota</taxon>
        <taxon>Holophagae</taxon>
        <taxon>Holophagales</taxon>
        <taxon>Holophagaceae</taxon>
        <taxon>Geothrix</taxon>
    </lineage>
</organism>
<feature type="region of interest" description="Disordered" evidence="1">
    <location>
        <begin position="179"/>
        <end position="199"/>
    </location>
</feature>
<name>A0ABM8DSZ7_9BACT</name>
<reference evidence="4" key="1">
    <citation type="journal article" date="2023" name="Int. J. Syst. Evol. Microbiol.">
        <title>Mesoterricola silvestris gen. nov., sp. nov., Mesoterricola sediminis sp. nov., Geothrix oryzae sp. nov., Geothrix edaphica sp. nov., Geothrix rubra sp. nov., and Geothrix limicola sp. nov., six novel members of Acidobacteriota isolated from soils.</title>
        <authorList>
            <person name="Itoh H."/>
            <person name="Sugisawa Y."/>
            <person name="Mise K."/>
            <person name="Xu Z."/>
            <person name="Kuniyasu M."/>
            <person name="Ushijima N."/>
            <person name="Kawano K."/>
            <person name="Kobayashi E."/>
            <person name="Shiratori Y."/>
            <person name="Masuda Y."/>
            <person name="Senoo K."/>
        </authorList>
    </citation>
    <scope>NUCLEOTIDE SEQUENCE [LARGE SCALE GENOMIC DNA]</scope>
    <source>
        <strain evidence="4">Red222</strain>
    </source>
</reference>
<protein>
    <recommendedName>
        <fullName evidence="2">MobA-like NTP transferase domain-containing protein</fullName>
    </recommendedName>
</protein>
<evidence type="ECO:0000313" key="4">
    <source>
        <dbReference type="Proteomes" id="UP001242010"/>
    </source>
</evidence>
<dbReference type="Gene3D" id="3.90.550.10">
    <property type="entry name" value="Spore Coat Polysaccharide Biosynthesis Protein SpsA, Chain A"/>
    <property type="match status" value="1"/>
</dbReference>
<dbReference type="InterPro" id="IPR025877">
    <property type="entry name" value="MobA-like_NTP_Trfase"/>
</dbReference>
<dbReference type="Pfam" id="PF12804">
    <property type="entry name" value="NTP_transf_3"/>
    <property type="match status" value="1"/>
</dbReference>
<feature type="compositionally biased region" description="Basic and acidic residues" evidence="1">
    <location>
        <begin position="181"/>
        <end position="199"/>
    </location>
</feature>
<accession>A0ABM8DSZ7</accession>
<evidence type="ECO:0000259" key="2">
    <source>
        <dbReference type="Pfam" id="PF12804"/>
    </source>
</evidence>
<dbReference type="InterPro" id="IPR029044">
    <property type="entry name" value="Nucleotide-diphossugar_trans"/>
</dbReference>
<evidence type="ECO:0000313" key="3">
    <source>
        <dbReference type="EMBL" id="BDU70146.1"/>
    </source>
</evidence>
<evidence type="ECO:0000256" key="1">
    <source>
        <dbReference type="SAM" id="MobiDB-lite"/>
    </source>
</evidence>
<feature type="domain" description="MobA-like NTP transferase" evidence="2">
    <location>
        <begin position="9"/>
        <end position="162"/>
    </location>
</feature>